<proteinExistence type="predicted"/>
<gene>
    <name evidence="2" type="ORF">LCGC14_1402490</name>
</gene>
<evidence type="ECO:0000256" key="1">
    <source>
        <dbReference type="SAM" id="MobiDB-lite"/>
    </source>
</evidence>
<accession>A0A0F9MC59</accession>
<comment type="caution">
    <text evidence="2">The sequence shown here is derived from an EMBL/GenBank/DDBJ whole genome shotgun (WGS) entry which is preliminary data.</text>
</comment>
<evidence type="ECO:0000313" key="2">
    <source>
        <dbReference type="EMBL" id="KKM74230.1"/>
    </source>
</evidence>
<sequence>MKVSLKLDADDQEKMAQEEREKLASAAKQAQTPKWDKSPNEVAIEVIGRFARRITAADREDLIQKITEAIEAERKVTAHYMTQMGRWWARLNEVDTK</sequence>
<feature type="region of interest" description="Disordered" evidence="1">
    <location>
        <begin position="1"/>
        <end position="38"/>
    </location>
</feature>
<organism evidence="2">
    <name type="scientific">marine sediment metagenome</name>
    <dbReference type="NCBI Taxonomy" id="412755"/>
    <lineage>
        <taxon>unclassified sequences</taxon>
        <taxon>metagenomes</taxon>
        <taxon>ecological metagenomes</taxon>
    </lineage>
</organism>
<reference evidence="2" key="1">
    <citation type="journal article" date="2015" name="Nature">
        <title>Complex archaea that bridge the gap between prokaryotes and eukaryotes.</title>
        <authorList>
            <person name="Spang A."/>
            <person name="Saw J.H."/>
            <person name="Jorgensen S.L."/>
            <person name="Zaremba-Niedzwiedzka K."/>
            <person name="Martijn J."/>
            <person name="Lind A.E."/>
            <person name="van Eijk R."/>
            <person name="Schleper C."/>
            <person name="Guy L."/>
            <person name="Ettema T.J."/>
        </authorList>
    </citation>
    <scope>NUCLEOTIDE SEQUENCE</scope>
</reference>
<feature type="compositionally biased region" description="Basic and acidic residues" evidence="1">
    <location>
        <begin position="1"/>
        <end position="23"/>
    </location>
</feature>
<protein>
    <submittedName>
        <fullName evidence="2">Uncharacterized protein</fullName>
    </submittedName>
</protein>
<name>A0A0F9MC59_9ZZZZ</name>
<dbReference type="AlphaFoldDB" id="A0A0F9MC59"/>
<dbReference type="EMBL" id="LAZR01009175">
    <property type="protein sequence ID" value="KKM74230.1"/>
    <property type="molecule type" value="Genomic_DNA"/>
</dbReference>